<gene>
    <name evidence="2" type="ORF">VP01_318g4</name>
</gene>
<protein>
    <submittedName>
        <fullName evidence="2">Uncharacterized protein</fullName>
    </submittedName>
</protein>
<evidence type="ECO:0000313" key="2">
    <source>
        <dbReference type="EMBL" id="KNZ53606.1"/>
    </source>
</evidence>
<feature type="region of interest" description="Disordered" evidence="1">
    <location>
        <begin position="410"/>
        <end position="518"/>
    </location>
</feature>
<sequence>MLRTLILGIVPIPSCSTVSSNLHSEISQIVNAALQTQAAQHQAETAHYQASLAELTCELKQLKALVKPSAENQASQHGGVKVRSKSSKSNDQPFTSAGKKPRVSGSKKSAQVEAPAVTPSPKQHPQQMVTGDFPASFNTTKVIRQQKTLFIHLKILWGLLCQDSVPKAPDIQNLEEFYRNFTSQQQIDGAVAGCSPPLINTTKIQLLKDACAGLRVWCPNLEEDASSLYNVACCIGAITTFQEIAATQAYAYLNINPLQVNNTILLIQAYNHFVHFLMVRNYKKESKEAGTVARDATNKQIQKNRKRLRDAHIEHCLTDQRVPISFLTSSNSGCLMHLNRNLEIQGAGCANFQKHQRYQPSKPLQNSFQSIITNRSGSMPWSRLSSALFLISSLWPSSLMPPRVFVPPSPRTFRVEDPNTHDDSSDSKSEKTGEEDKEEGIDLEGPSPDASEHKFYEEGDAPDQDHDFVVGDSKEDYAEWDGEDEEFPSGDDESMNDIAEEDEDGNPDCMYKSGIKGM</sequence>
<feature type="region of interest" description="Disordered" evidence="1">
    <location>
        <begin position="68"/>
        <end position="131"/>
    </location>
</feature>
<dbReference type="EMBL" id="LAVV01008157">
    <property type="protein sequence ID" value="KNZ53606.1"/>
    <property type="molecule type" value="Genomic_DNA"/>
</dbReference>
<evidence type="ECO:0000313" key="3">
    <source>
        <dbReference type="Proteomes" id="UP000037035"/>
    </source>
</evidence>
<feature type="compositionally biased region" description="Acidic residues" evidence="1">
    <location>
        <begin position="478"/>
        <end position="506"/>
    </location>
</feature>
<evidence type="ECO:0000256" key="1">
    <source>
        <dbReference type="SAM" id="MobiDB-lite"/>
    </source>
</evidence>
<feature type="compositionally biased region" description="Basic and acidic residues" evidence="1">
    <location>
        <begin position="413"/>
        <end position="434"/>
    </location>
</feature>
<comment type="caution">
    <text evidence="2">The sequence shown here is derived from an EMBL/GenBank/DDBJ whole genome shotgun (WGS) entry which is preliminary data.</text>
</comment>
<name>A0A0L6UYH8_9BASI</name>
<organism evidence="2 3">
    <name type="scientific">Puccinia sorghi</name>
    <dbReference type="NCBI Taxonomy" id="27349"/>
    <lineage>
        <taxon>Eukaryota</taxon>
        <taxon>Fungi</taxon>
        <taxon>Dikarya</taxon>
        <taxon>Basidiomycota</taxon>
        <taxon>Pucciniomycotina</taxon>
        <taxon>Pucciniomycetes</taxon>
        <taxon>Pucciniales</taxon>
        <taxon>Pucciniaceae</taxon>
        <taxon>Puccinia</taxon>
    </lineage>
</organism>
<accession>A0A0L6UYH8</accession>
<proteinExistence type="predicted"/>
<feature type="compositionally biased region" description="Polar residues" evidence="1">
    <location>
        <begin position="120"/>
        <end position="129"/>
    </location>
</feature>
<dbReference type="AlphaFoldDB" id="A0A0L6UYH8"/>
<keyword evidence="3" id="KW-1185">Reference proteome</keyword>
<reference evidence="2 3" key="1">
    <citation type="submission" date="2015-08" db="EMBL/GenBank/DDBJ databases">
        <title>Next Generation Sequencing and Analysis of the Genome of Puccinia sorghi L Schw, the Causal Agent of Maize Common Rust.</title>
        <authorList>
            <person name="Rochi L."/>
            <person name="Burguener G."/>
            <person name="Darino M."/>
            <person name="Turjanski A."/>
            <person name="Kreff E."/>
            <person name="Dieguez M.J."/>
            <person name="Sacco F."/>
        </authorList>
    </citation>
    <scope>NUCLEOTIDE SEQUENCE [LARGE SCALE GENOMIC DNA]</scope>
    <source>
        <strain evidence="2 3">RO10H11247</strain>
    </source>
</reference>
<feature type="compositionally biased region" description="Basic and acidic residues" evidence="1">
    <location>
        <begin position="450"/>
        <end position="477"/>
    </location>
</feature>
<dbReference type="Proteomes" id="UP000037035">
    <property type="component" value="Unassembled WGS sequence"/>
</dbReference>
<dbReference type="VEuPathDB" id="FungiDB:VP01_318g4"/>